<dbReference type="Proteomes" id="UP001153076">
    <property type="component" value="Unassembled WGS sequence"/>
</dbReference>
<reference evidence="3" key="1">
    <citation type="submission" date="2022-04" db="EMBL/GenBank/DDBJ databases">
        <title>Carnegiea gigantea Genome sequencing and assembly v2.</title>
        <authorList>
            <person name="Copetti D."/>
            <person name="Sanderson M.J."/>
            <person name="Burquez A."/>
            <person name="Wojciechowski M.F."/>
        </authorList>
    </citation>
    <scope>NUCLEOTIDE SEQUENCE</scope>
    <source>
        <strain evidence="3">SGP5-SGP5p</strain>
        <tissue evidence="3">Aerial part</tissue>
    </source>
</reference>
<name>A0A9Q1KPI1_9CARY</name>
<keyword evidence="2" id="KW-0472">Membrane</keyword>
<feature type="transmembrane region" description="Helical" evidence="2">
    <location>
        <begin position="160"/>
        <end position="184"/>
    </location>
</feature>
<evidence type="ECO:0000313" key="3">
    <source>
        <dbReference type="EMBL" id="KAJ8447037.1"/>
    </source>
</evidence>
<evidence type="ECO:0000313" key="4">
    <source>
        <dbReference type="Proteomes" id="UP001153076"/>
    </source>
</evidence>
<keyword evidence="2" id="KW-0812">Transmembrane</keyword>
<dbReference type="EMBL" id="JAKOGI010000043">
    <property type="protein sequence ID" value="KAJ8447037.1"/>
    <property type="molecule type" value="Genomic_DNA"/>
</dbReference>
<evidence type="ECO:0000256" key="2">
    <source>
        <dbReference type="SAM" id="Phobius"/>
    </source>
</evidence>
<keyword evidence="2" id="KW-1133">Transmembrane helix</keyword>
<protein>
    <submittedName>
        <fullName evidence="3">Uncharacterized protein</fullName>
    </submittedName>
</protein>
<proteinExistence type="predicted"/>
<feature type="region of interest" description="Disordered" evidence="1">
    <location>
        <begin position="87"/>
        <end position="112"/>
    </location>
</feature>
<dbReference type="AlphaFoldDB" id="A0A9Q1KPI1"/>
<gene>
    <name evidence="3" type="ORF">Cgig2_033606</name>
</gene>
<organism evidence="3 4">
    <name type="scientific">Carnegiea gigantea</name>
    <dbReference type="NCBI Taxonomy" id="171969"/>
    <lineage>
        <taxon>Eukaryota</taxon>
        <taxon>Viridiplantae</taxon>
        <taxon>Streptophyta</taxon>
        <taxon>Embryophyta</taxon>
        <taxon>Tracheophyta</taxon>
        <taxon>Spermatophyta</taxon>
        <taxon>Magnoliopsida</taxon>
        <taxon>eudicotyledons</taxon>
        <taxon>Gunneridae</taxon>
        <taxon>Pentapetalae</taxon>
        <taxon>Caryophyllales</taxon>
        <taxon>Cactineae</taxon>
        <taxon>Cactaceae</taxon>
        <taxon>Cactoideae</taxon>
        <taxon>Echinocereeae</taxon>
        <taxon>Carnegiea</taxon>
    </lineage>
</organism>
<evidence type="ECO:0000256" key="1">
    <source>
        <dbReference type="SAM" id="MobiDB-lite"/>
    </source>
</evidence>
<sequence length="219" mass="23380">MATMDDDPVPIEMDSNGDEEVAEIDSMPVQKTATPLKRQRKLTSNVWEHYEFLQPSEDALVAMEHNLDDLCGDVMSMNLSDEGKTSVVSKSEAGSGVGQKSRADGNGVCREGEEKADGLGLWLSMPRSKGTDDSSVRVAGDDVGWRNESRRMGLGKKQGTGNGILGLGISHFGVALALGAFYFAHCRAPKVGPKSIALARHVLLGATTYLGCPMAQVPD</sequence>
<keyword evidence="4" id="KW-1185">Reference proteome</keyword>
<comment type="caution">
    <text evidence="3">The sequence shown here is derived from an EMBL/GenBank/DDBJ whole genome shotgun (WGS) entry which is preliminary data.</text>
</comment>
<accession>A0A9Q1KPI1</accession>